<evidence type="ECO:0000256" key="1">
    <source>
        <dbReference type="SAM" id="MobiDB-lite"/>
    </source>
</evidence>
<keyword evidence="2" id="KW-0472">Membrane</keyword>
<feature type="compositionally biased region" description="Polar residues" evidence="1">
    <location>
        <begin position="225"/>
        <end position="239"/>
    </location>
</feature>
<dbReference type="Proteomes" id="UP001589609">
    <property type="component" value="Unassembled WGS sequence"/>
</dbReference>
<feature type="transmembrane region" description="Helical" evidence="2">
    <location>
        <begin position="113"/>
        <end position="133"/>
    </location>
</feature>
<evidence type="ECO:0000313" key="5">
    <source>
        <dbReference type="Proteomes" id="UP001589609"/>
    </source>
</evidence>
<feature type="region of interest" description="Disordered" evidence="1">
    <location>
        <begin position="204"/>
        <end position="260"/>
    </location>
</feature>
<dbReference type="RefSeq" id="WP_379947324.1">
    <property type="nucleotide sequence ID" value="NZ_JBHMAF010000004.1"/>
</dbReference>
<keyword evidence="5" id="KW-1185">Reference proteome</keyword>
<feature type="compositionally biased region" description="Basic and acidic residues" evidence="1">
    <location>
        <begin position="244"/>
        <end position="254"/>
    </location>
</feature>
<evidence type="ECO:0000313" key="4">
    <source>
        <dbReference type="EMBL" id="MFB9757058.1"/>
    </source>
</evidence>
<comment type="caution">
    <text evidence="4">The sequence shown here is derived from an EMBL/GenBank/DDBJ whole genome shotgun (WGS) entry which is preliminary data.</text>
</comment>
<reference evidence="4 5" key="1">
    <citation type="submission" date="2024-09" db="EMBL/GenBank/DDBJ databases">
        <authorList>
            <person name="Sun Q."/>
            <person name="Mori K."/>
        </authorList>
    </citation>
    <scope>NUCLEOTIDE SEQUENCE [LARGE SCALE GENOMIC DNA]</scope>
    <source>
        <strain evidence="4 5">JCM 11201</strain>
    </source>
</reference>
<feature type="transmembrane region" description="Helical" evidence="2">
    <location>
        <begin position="76"/>
        <end position="101"/>
    </location>
</feature>
<gene>
    <name evidence="4" type="ORF">ACFFMS_00620</name>
</gene>
<dbReference type="EMBL" id="JBHMAF010000004">
    <property type="protein sequence ID" value="MFB9757058.1"/>
    <property type="molecule type" value="Genomic_DNA"/>
</dbReference>
<feature type="transmembrane region" description="Helical" evidence="2">
    <location>
        <begin position="36"/>
        <end position="55"/>
    </location>
</feature>
<sequence>MKKVTYVKFAIDIVMAVVFVLLFNKQVLGGMTFHEIAGLAIAAIFLTHVLLNAQWVKKVTLKIFDRKLPGKTRFGYLLNLLLLITMTFNMVSGIIISRVVFPNINIGNEMWFKVTHISVSFLTLILVAVHVGLHWQWVIQVWKNIFKVKSTKLPLGIIAKAAAILMLAFGGYEMYATGFASKLSGVSFVFGGGSMQQMPMRGEGKPMMMQGSEQAESSALAGAQTEGSESTASVQSGFPQNGDRPTRPEGEGRMGIEGGMRGGEHGASASVLGVLTTYFSIMSVFIVIVYYLEKLVFRRKRKNQLAAGV</sequence>
<keyword evidence="2" id="KW-0812">Transmembrane</keyword>
<protein>
    <submittedName>
        <fullName evidence="4">DUF4405 domain-containing protein</fullName>
    </submittedName>
</protein>
<dbReference type="Pfam" id="PF14358">
    <property type="entry name" value="DUF4405"/>
    <property type="match status" value="1"/>
</dbReference>
<evidence type="ECO:0000259" key="3">
    <source>
        <dbReference type="Pfam" id="PF14358"/>
    </source>
</evidence>
<feature type="transmembrane region" description="Helical" evidence="2">
    <location>
        <begin position="269"/>
        <end position="292"/>
    </location>
</feature>
<feature type="transmembrane region" description="Helical" evidence="2">
    <location>
        <begin position="153"/>
        <end position="172"/>
    </location>
</feature>
<proteinExistence type="predicted"/>
<evidence type="ECO:0000256" key="2">
    <source>
        <dbReference type="SAM" id="Phobius"/>
    </source>
</evidence>
<accession>A0ABV5W9W1</accession>
<feature type="domain" description="Flavinylation-associated cytochrome" evidence="3">
    <location>
        <begin position="77"/>
        <end position="135"/>
    </location>
</feature>
<keyword evidence="2" id="KW-1133">Transmembrane helix</keyword>
<organism evidence="4 5">
    <name type="scientific">Ectobacillus funiculus</name>
    <dbReference type="NCBI Taxonomy" id="137993"/>
    <lineage>
        <taxon>Bacteria</taxon>
        <taxon>Bacillati</taxon>
        <taxon>Bacillota</taxon>
        <taxon>Bacilli</taxon>
        <taxon>Bacillales</taxon>
        <taxon>Bacillaceae</taxon>
        <taxon>Ectobacillus</taxon>
    </lineage>
</organism>
<dbReference type="InterPro" id="IPR025517">
    <property type="entry name" value="DUF4405"/>
</dbReference>
<name>A0ABV5W9W1_9BACI</name>
<feature type="transmembrane region" description="Helical" evidence="2">
    <location>
        <begin position="7"/>
        <end position="24"/>
    </location>
</feature>